<dbReference type="InterPro" id="IPR029058">
    <property type="entry name" value="AB_hydrolase_fold"/>
</dbReference>
<dbReference type="SUPFAM" id="SSF53474">
    <property type="entry name" value="alpha/beta-Hydrolases"/>
    <property type="match status" value="1"/>
</dbReference>
<evidence type="ECO:0000259" key="1">
    <source>
        <dbReference type="Pfam" id="PF00561"/>
    </source>
</evidence>
<comment type="caution">
    <text evidence="2">The sequence shown here is derived from an EMBL/GenBank/DDBJ whole genome shotgun (WGS) entry which is preliminary data.</text>
</comment>
<evidence type="ECO:0000313" key="3">
    <source>
        <dbReference type="Proteomes" id="UP000230750"/>
    </source>
</evidence>
<dbReference type="InterPro" id="IPR000073">
    <property type="entry name" value="AB_hydrolase_1"/>
</dbReference>
<gene>
    <name evidence="2" type="ORF">BSL78_28014</name>
</gene>
<organism evidence="2 3">
    <name type="scientific">Stichopus japonicus</name>
    <name type="common">Sea cucumber</name>
    <dbReference type="NCBI Taxonomy" id="307972"/>
    <lineage>
        <taxon>Eukaryota</taxon>
        <taxon>Metazoa</taxon>
        <taxon>Echinodermata</taxon>
        <taxon>Eleutherozoa</taxon>
        <taxon>Echinozoa</taxon>
        <taxon>Holothuroidea</taxon>
        <taxon>Aspidochirotacea</taxon>
        <taxon>Aspidochirotida</taxon>
        <taxon>Stichopodidae</taxon>
        <taxon>Apostichopus</taxon>
    </lineage>
</organism>
<dbReference type="OrthoDB" id="19657at2759"/>
<dbReference type="Proteomes" id="UP000230750">
    <property type="component" value="Unassembled WGS sequence"/>
</dbReference>
<sequence>MIEQYGEDYFRKTWSAWIDGVTEIIEEKKGDVCMAECRQIHKPTLILHGDHDPMVPQEHPVYLQNNIRGSRLIRFPDGKHNIHLRYADVFNRHVEDFLLKEE</sequence>
<dbReference type="Pfam" id="PF00561">
    <property type="entry name" value="Abhydrolase_1"/>
    <property type="match status" value="1"/>
</dbReference>
<dbReference type="PANTHER" id="PTHR46331:SF2">
    <property type="entry name" value="VALACYCLOVIR HYDROLASE"/>
    <property type="match status" value="1"/>
</dbReference>
<name>A0A2G8JHF9_STIJA</name>
<accession>A0A2G8JHF9</accession>
<evidence type="ECO:0000313" key="2">
    <source>
        <dbReference type="EMBL" id="PIK35155.1"/>
    </source>
</evidence>
<dbReference type="PANTHER" id="PTHR46331">
    <property type="entry name" value="VALACYCLOVIR HYDROLASE"/>
    <property type="match status" value="1"/>
</dbReference>
<dbReference type="STRING" id="307972.A0A2G8JHF9"/>
<feature type="domain" description="AB hydrolase-1" evidence="1">
    <location>
        <begin position="31"/>
        <end position="84"/>
    </location>
</feature>
<dbReference type="Gene3D" id="3.40.50.1820">
    <property type="entry name" value="alpha/beta hydrolase"/>
    <property type="match status" value="1"/>
</dbReference>
<reference evidence="2 3" key="1">
    <citation type="journal article" date="2017" name="PLoS Biol.">
        <title>The sea cucumber genome provides insights into morphological evolution and visceral regeneration.</title>
        <authorList>
            <person name="Zhang X."/>
            <person name="Sun L."/>
            <person name="Yuan J."/>
            <person name="Sun Y."/>
            <person name="Gao Y."/>
            <person name="Zhang L."/>
            <person name="Li S."/>
            <person name="Dai H."/>
            <person name="Hamel J.F."/>
            <person name="Liu C."/>
            <person name="Yu Y."/>
            <person name="Liu S."/>
            <person name="Lin W."/>
            <person name="Guo K."/>
            <person name="Jin S."/>
            <person name="Xu P."/>
            <person name="Storey K.B."/>
            <person name="Huan P."/>
            <person name="Zhang T."/>
            <person name="Zhou Y."/>
            <person name="Zhang J."/>
            <person name="Lin C."/>
            <person name="Li X."/>
            <person name="Xing L."/>
            <person name="Huo D."/>
            <person name="Sun M."/>
            <person name="Wang L."/>
            <person name="Mercier A."/>
            <person name="Li F."/>
            <person name="Yang H."/>
            <person name="Xiang J."/>
        </authorList>
    </citation>
    <scope>NUCLEOTIDE SEQUENCE [LARGE SCALE GENOMIC DNA]</scope>
    <source>
        <strain evidence="2">Shaxun</strain>
        <tissue evidence="2">Muscle</tissue>
    </source>
</reference>
<dbReference type="GO" id="GO:0017171">
    <property type="term" value="F:serine hydrolase activity"/>
    <property type="evidence" value="ECO:0007669"/>
    <property type="project" value="TreeGrafter"/>
</dbReference>
<dbReference type="AlphaFoldDB" id="A0A2G8JHF9"/>
<keyword evidence="3" id="KW-1185">Reference proteome</keyword>
<protein>
    <recommendedName>
        <fullName evidence="1">AB hydrolase-1 domain-containing protein</fullName>
    </recommendedName>
</protein>
<dbReference type="EMBL" id="MRZV01001970">
    <property type="protein sequence ID" value="PIK35155.1"/>
    <property type="molecule type" value="Genomic_DNA"/>
</dbReference>
<proteinExistence type="predicted"/>